<dbReference type="Proteomes" id="UP000441333">
    <property type="component" value="Unassembled WGS sequence"/>
</dbReference>
<dbReference type="RefSeq" id="WP_150937344.1">
    <property type="nucleotide sequence ID" value="NZ_WAAT01000028.1"/>
</dbReference>
<comment type="caution">
    <text evidence="1">The sequence shown here is derived from an EMBL/GenBank/DDBJ whole genome shotgun (WGS) entry which is preliminary data.</text>
</comment>
<protein>
    <submittedName>
        <fullName evidence="1">Na(+)-translocating NADH-quinone reductase subunit F</fullName>
    </submittedName>
</protein>
<evidence type="ECO:0000313" key="2">
    <source>
        <dbReference type="Proteomes" id="UP000441333"/>
    </source>
</evidence>
<dbReference type="AlphaFoldDB" id="A0A6N6MGQ6"/>
<accession>A0A6N6MGQ6</accession>
<evidence type="ECO:0000313" key="1">
    <source>
        <dbReference type="EMBL" id="KAB1069064.1"/>
    </source>
</evidence>
<proteinExistence type="predicted"/>
<name>A0A6N6MGQ6_9FLAO</name>
<organism evidence="1 2">
    <name type="scientific">Pseudotamlana haliotis</name>
    <dbReference type="NCBI Taxonomy" id="2614804"/>
    <lineage>
        <taxon>Bacteria</taxon>
        <taxon>Pseudomonadati</taxon>
        <taxon>Bacteroidota</taxon>
        <taxon>Flavobacteriia</taxon>
        <taxon>Flavobacteriales</taxon>
        <taxon>Flavobacteriaceae</taxon>
        <taxon>Pseudotamlana</taxon>
    </lineage>
</organism>
<dbReference type="EMBL" id="WAAT01000028">
    <property type="protein sequence ID" value="KAB1069064.1"/>
    <property type="molecule type" value="Genomic_DNA"/>
</dbReference>
<reference evidence="1 2" key="1">
    <citation type="submission" date="2019-09" db="EMBL/GenBank/DDBJ databases">
        <authorList>
            <person name="Cao W.R."/>
        </authorList>
    </citation>
    <scope>NUCLEOTIDE SEQUENCE [LARGE SCALE GENOMIC DNA]</scope>
    <source>
        <strain evidence="1 2">B1N29</strain>
    </source>
</reference>
<gene>
    <name evidence="1" type="ORF">F6U93_04730</name>
</gene>
<keyword evidence="2" id="KW-1185">Reference proteome</keyword>
<sequence length="150" mass="17120">MSLRFDSAINKLYNAFHHNKLNPECCKQCAVGNILDQTDGWKHLSDNHGDLHLNYVGKVHQSLGRKFNGYSPIELLQIEHVFLEACGFKTPLHHSNQKPINTADKDILFQGLYAVVTLLCKLDHIPNVMDYTKLFENNEKTERSTSEIIA</sequence>